<dbReference type="InterPro" id="IPR013893">
    <property type="entry name" value="RNase_P_Rpp40"/>
</dbReference>
<dbReference type="PANTHER" id="PTHR15396">
    <property type="entry name" value="RIBONUCLEASE P PROTEIN SUBUNIT P40"/>
    <property type="match status" value="1"/>
</dbReference>
<dbReference type="PANTHER" id="PTHR15396:SF1">
    <property type="entry name" value="RIBONUCLEASE P PROTEIN SUBUNIT P40"/>
    <property type="match status" value="1"/>
</dbReference>
<name>A0A834IQZ4_RHYFE</name>
<dbReference type="GO" id="GO:0030681">
    <property type="term" value="C:multimeric ribonuclease P complex"/>
    <property type="evidence" value="ECO:0007669"/>
    <property type="project" value="TreeGrafter"/>
</dbReference>
<dbReference type="GO" id="GO:0000171">
    <property type="term" value="F:ribonuclease MRP activity"/>
    <property type="evidence" value="ECO:0007669"/>
    <property type="project" value="TreeGrafter"/>
</dbReference>
<dbReference type="EMBL" id="JAACXV010000107">
    <property type="protein sequence ID" value="KAF7283443.1"/>
    <property type="molecule type" value="Genomic_DNA"/>
</dbReference>
<dbReference type="Pfam" id="PF08584">
    <property type="entry name" value="Ribonuc_P_40"/>
    <property type="match status" value="1"/>
</dbReference>
<dbReference type="OrthoDB" id="446759at2759"/>
<gene>
    <name evidence="1" type="ORF">GWI33_000528</name>
</gene>
<protein>
    <submittedName>
        <fullName evidence="1">Uncharacterized protein</fullName>
    </submittedName>
</protein>
<dbReference type="GO" id="GO:0004526">
    <property type="term" value="F:ribonuclease P activity"/>
    <property type="evidence" value="ECO:0007669"/>
    <property type="project" value="TreeGrafter"/>
</dbReference>
<dbReference type="AlphaFoldDB" id="A0A834IQZ4"/>
<accession>A0A834IQZ4</accession>
<comment type="caution">
    <text evidence="1">The sequence shown here is derived from an EMBL/GenBank/DDBJ whole genome shotgun (WGS) entry which is preliminary data.</text>
</comment>
<dbReference type="GO" id="GO:0000172">
    <property type="term" value="C:ribonuclease MRP complex"/>
    <property type="evidence" value="ECO:0007669"/>
    <property type="project" value="TreeGrafter"/>
</dbReference>
<sequence length="181" mass="20982">MILSWEPPEESICPSSIAKFFSDLECTVNVCQPQFDTQILFSVKMPMIFQQNIQQGDVEQFVEWLGMVAIDGDFSGSFDNYINTYEAPEPSTEIGQIRFLQWRGMYLSKHLGKLIDLLREYNNEANTFWIAAYIQGFSDMPIIKSNQENHYFTNGDNATVLIFNNDKCIFCSQRCSMKKYK</sequence>
<evidence type="ECO:0000313" key="1">
    <source>
        <dbReference type="EMBL" id="KAF7283443.1"/>
    </source>
</evidence>
<organism evidence="1 2">
    <name type="scientific">Rhynchophorus ferrugineus</name>
    <name type="common">Red palm weevil</name>
    <name type="synonym">Curculio ferrugineus</name>
    <dbReference type="NCBI Taxonomy" id="354439"/>
    <lineage>
        <taxon>Eukaryota</taxon>
        <taxon>Metazoa</taxon>
        <taxon>Ecdysozoa</taxon>
        <taxon>Arthropoda</taxon>
        <taxon>Hexapoda</taxon>
        <taxon>Insecta</taxon>
        <taxon>Pterygota</taxon>
        <taxon>Neoptera</taxon>
        <taxon>Endopterygota</taxon>
        <taxon>Coleoptera</taxon>
        <taxon>Polyphaga</taxon>
        <taxon>Cucujiformia</taxon>
        <taxon>Curculionidae</taxon>
        <taxon>Dryophthorinae</taxon>
        <taxon>Rhynchophorus</taxon>
    </lineage>
</organism>
<keyword evidence="2" id="KW-1185">Reference proteome</keyword>
<evidence type="ECO:0000313" key="2">
    <source>
        <dbReference type="Proteomes" id="UP000625711"/>
    </source>
</evidence>
<dbReference type="Proteomes" id="UP000625711">
    <property type="component" value="Unassembled WGS sequence"/>
</dbReference>
<reference evidence="1" key="1">
    <citation type="submission" date="2020-08" db="EMBL/GenBank/DDBJ databases">
        <title>Genome sequencing and assembly of the red palm weevil Rhynchophorus ferrugineus.</title>
        <authorList>
            <person name="Dias G.B."/>
            <person name="Bergman C.M."/>
            <person name="Manee M."/>
        </authorList>
    </citation>
    <scope>NUCLEOTIDE SEQUENCE</scope>
    <source>
        <strain evidence="1">AA-2017</strain>
        <tissue evidence="1">Whole larva</tissue>
    </source>
</reference>
<dbReference type="GO" id="GO:0001682">
    <property type="term" value="P:tRNA 5'-leader removal"/>
    <property type="evidence" value="ECO:0007669"/>
    <property type="project" value="InterPro"/>
</dbReference>
<proteinExistence type="predicted"/>
<dbReference type="GO" id="GO:0000447">
    <property type="term" value="P:endonucleolytic cleavage in ITS1 to separate SSU-rRNA from 5.8S rRNA and LSU-rRNA from tricistronic rRNA transcript (SSU-rRNA, 5.8S rRNA, LSU-rRNA)"/>
    <property type="evidence" value="ECO:0007669"/>
    <property type="project" value="TreeGrafter"/>
</dbReference>